<feature type="non-terminal residue" evidence="1">
    <location>
        <position position="1"/>
    </location>
</feature>
<sequence>THRRKWLMKLCGIDLAWQGVKNPSGIAIGELNGNELLIESVYPCCRDVKAIIDSEPDIVGYAIDAPLIINNISGLRQCEKELAKVYSSRHASCHPSNLTLYPNPEPVKLAQYLQQKGVKHLGDRQWMLECYPHPTLIEIFSQPERLKYKKGKVVERRNGQTHLANLLVSLEFSPIVKLIIPEHIKHIFSVEYIKSLRGSALKSNEDAIDSVICLYIAALYAVGVTSKTFGNSIDGYIWIPCTKCV</sequence>
<reference evidence="1 2" key="1">
    <citation type="journal article" date="2013" name="Genome Announc.">
        <title>Genome Sequence of Plesiomonas shigelloides Strain 302-73 (Serotype O1).</title>
        <authorList>
            <person name="Pique N."/>
            <person name="Aquilini E."/>
            <person name="Alioto T."/>
            <person name="Minana-Galbis D."/>
            <person name="Tomas J.M."/>
        </authorList>
    </citation>
    <scope>NUCLEOTIDE SEQUENCE [LARGE SCALE GENOMIC DNA]</scope>
    <source>
        <strain evidence="1 2">302-73</strain>
    </source>
</reference>
<evidence type="ECO:0008006" key="3">
    <source>
        <dbReference type="Google" id="ProtNLM"/>
    </source>
</evidence>
<protein>
    <recommendedName>
        <fullName evidence="3">DUF429 domain-containing protein</fullName>
    </recommendedName>
</protein>
<dbReference type="Pfam" id="PF04250">
    <property type="entry name" value="DUF429"/>
    <property type="match status" value="1"/>
</dbReference>
<dbReference type="EMBL" id="AQQO01000301">
    <property type="protein sequence ID" value="EON88711.1"/>
    <property type="molecule type" value="Genomic_DNA"/>
</dbReference>
<keyword evidence="2" id="KW-1185">Reference proteome</keyword>
<dbReference type="AlphaFoldDB" id="R8AQV3"/>
<dbReference type="PIRSF" id="PIRSF018008">
    <property type="entry name" value="UCP018008"/>
    <property type="match status" value="1"/>
</dbReference>
<name>R8AQV3_PLESH</name>
<evidence type="ECO:0000313" key="2">
    <source>
        <dbReference type="Proteomes" id="UP000014012"/>
    </source>
</evidence>
<dbReference type="InterPro" id="IPR008306">
    <property type="entry name" value="UCP018008"/>
</dbReference>
<evidence type="ECO:0000313" key="1">
    <source>
        <dbReference type="EMBL" id="EON88711.1"/>
    </source>
</evidence>
<comment type="caution">
    <text evidence="1">The sequence shown here is derived from an EMBL/GenBank/DDBJ whole genome shotgun (WGS) entry which is preliminary data.</text>
</comment>
<accession>R8AQV3</accession>
<gene>
    <name evidence="1" type="ORF">PLESHI_09183</name>
</gene>
<dbReference type="Proteomes" id="UP000014012">
    <property type="component" value="Unassembled WGS sequence"/>
</dbReference>
<proteinExistence type="predicted"/>
<organism evidence="1 2">
    <name type="scientific">Plesiomonas shigelloides 302-73</name>
    <dbReference type="NCBI Taxonomy" id="1315976"/>
    <lineage>
        <taxon>Bacteria</taxon>
        <taxon>Pseudomonadati</taxon>
        <taxon>Pseudomonadota</taxon>
        <taxon>Gammaproteobacteria</taxon>
        <taxon>Enterobacterales</taxon>
        <taxon>Enterobacteriaceae</taxon>
        <taxon>Plesiomonas</taxon>
    </lineage>
</organism>
<dbReference type="HOGENOM" id="CLU_1131123_0_0_6"/>
<dbReference type="InterPro" id="IPR007362">
    <property type="entry name" value="DUF429"/>
</dbReference>